<gene>
    <name evidence="1" type="ORF">dnm_100220</name>
</gene>
<proteinExistence type="predicted"/>
<organism evidence="1 2">
    <name type="scientific">Desulfonema magnum</name>
    <dbReference type="NCBI Taxonomy" id="45655"/>
    <lineage>
        <taxon>Bacteria</taxon>
        <taxon>Pseudomonadati</taxon>
        <taxon>Thermodesulfobacteriota</taxon>
        <taxon>Desulfobacteria</taxon>
        <taxon>Desulfobacterales</taxon>
        <taxon>Desulfococcaceae</taxon>
        <taxon>Desulfonema</taxon>
    </lineage>
</organism>
<dbReference type="EMBL" id="CP061800">
    <property type="protein sequence ID" value="QTA93914.1"/>
    <property type="molecule type" value="Genomic_DNA"/>
</dbReference>
<dbReference type="KEGG" id="dmm:dnm_100220"/>
<dbReference type="Proteomes" id="UP000663722">
    <property type="component" value="Chromosome"/>
</dbReference>
<reference evidence="1" key="1">
    <citation type="journal article" date="2021" name="Microb. Physiol.">
        <title>Proteogenomic Insights into the Physiology of Marine, Sulfate-Reducing, Filamentous Desulfonema limicola and Desulfonema magnum.</title>
        <authorList>
            <person name="Schnaars V."/>
            <person name="Wohlbrand L."/>
            <person name="Scheve S."/>
            <person name="Hinrichs C."/>
            <person name="Reinhardt R."/>
            <person name="Rabus R."/>
        </authorList>
    </citation>
    <scope>NUCLEOTIDE SEQUENCE</scope>
    <source>
        <strain evidence="1">4be13</strain>
    </source>
</reference>
<dbReference type="AlphaFoldDB" id="A0A975GU84"/>
<dbReference type="SUPFAM" id="SSF56059">
    <property type="entry name" value="Glutathione synthetase ATP-binding domain-like"/>
    <property type="match status" value="1"/>
</dbReference>
<evidence type="ECO:0000313" key="1">
    <source>
        <dbReference type="EMBL" id="QTA93914.1"/>
    </source>
</evidence>
<keyword evidence="2" id="KW-1185">Reference proteome</keyword>
<evidence type="ECO:0000313" key="2">
    <source>
        <dbReference type="Proteomes" id="UP000663722"/>
    </source>
</evidence>
<protein>
    <submittedName>
        <fullName evidence="1">ATP grasp fold-containing protein</fullName>
    </submittedName>
</protein>
<sequence length="418" mass="48110">MLLTDCQQCDEKMKRIIFDTQSNPLLHGAEAEQNYDQRGGLCQLDKGHIVVTTRPYQPDYIEYWKSLGFTIPHLITAGPFDPQYTLSELVVRKKAVRKTIRALANDTHSRLEFYYIEETERALCQSLGIPAYCNFDVSIPLSRKIFFKKICKALSLATPPWFFHKDKDQLFQKAKNLLLSETSILLKGDKGTGGISYRGMFEVSTTEELETAFESLTNFGKEFFIEKRIDHKAEISLHWEITEQGELRQLGLFDRIMNNCSYVGGSYPDTIPFSVKQQIESQLRDKVGPYLIQQGAKGYFHCDIIIDKQNIPYWIDFNPRKGALLYIWDMARRLSEICFGSSDFSFWHEPLQISSNKSFHEIITELSDLIRPGKKPFVVITNPGVIESGSVDVTGISENSKKEAREIFEEAKRRLTFF</sequence>
<dbReference type="Gene3D" id="3.30.470.20">
    <property type="entry name" value="ATP-grasp fold, B domain"/>
    <property type="match status" value="1"/>
</dbReference>
<name>A0A975GU84_9BACT</name>
<accession>A0A975GU84</accession>